<reference evidence="1 2" key="1">
    <citation type="submission" date="2019-05" db="EMBL/GenBank/DDBJ databases">
        <title>Genomic analysis of Lentibacillus sp. NKC220-2.</title>
        <authorList>
            <person name="Oh Y.J."/>
        </authorList>
    </citation>
    <scope>NUCLEOTIDE SEQUENCE [LARGE SCALE GENOMIC DNA]</scope>
    <source>
        <strain evidence="1 2">NKC220-2</strain>
    </source>
</reference>
<sequence>MIEFEHLLIFYPNENWKFYLIENTRLLVWSQFAVQQNEQTYSIKGRIVLLRHFGRTGELGRQNSPGPRTTKAGDKLAKPTKKQVIKRLQPLDVNILKTLYDYRILSTQQIQQHHNLTWRYAYKKISILRNTGYIISKPTKGYNAKQARQGNHHRISETGIACLRKQGYPVERRADDLRVRTYHVPYLLTTNDIFLRLQQAGWTIHDSRHVKRTFNLNRADNVQGIVTSPNGAAHVVYTFLHGISAKNLAKTAREMEMHRTDERTQAGERYFENYALFAKGQDSFIRVIDRLMDSRAMLQCNSLKVFPLGFGKSYVPLFADDQASLHQYVEQNENLTFKPAVKESNHPKGFHHMVQHNGEEKYFINLLDTDIVKINHVLAYRKDRYMRNGRKVLILTHAGLRPIHERLLKHIHHVEFLPIDQDFLNK</sequence>
<protein>
    <submittedName>
        <fullName evidence="1">Uncharacterized protein</fullName>
    </submittedName>
</protein>
<accession>A0A5S3QGJ7</accession>
<dbReference type="EMBL" id="VCIA01000001">
    <property type="protein sequence ID" value="TMN20849.1"/>
    <property type="molecule type" value="Genomic_DNA"/>
</dbReference>
<evidence type="ECO:0000313" key="2">
    <source>
        <dbReference type="Proteomes" id="UP000306980"/>
    </source>
</evidence>
<dbReference type="AlphaFoldDB" id="A0A5S3QGJ7"/>
<name>A0A5S3QGJ7_9BACI</name>
<comment type="caution">
    <text evidence="1">The sequence shown here is derived from an EMBL/GenBank/DDBJ whole genome shotgun (WGS) entry which is preliminary data.</text>
</comment>
<dbReference type="OrthoDB" id="2884789at2"/>
<dbReference type="InterPro" id="IPR025855">
    <property type="entry name" value="Replic_Relax"/>
</dbReference>
<dbReference type="Pfam" id="PF13814">
    <property type="entry name" value="Replic_Relax"/>
    <property type="match status" value="1"/>
</dbReference>
<dbReference type="Proteomes" id="UP000306980">
    <property type="component" value="Unassembled WGS sequence"/>
</dbReference>
<gene>
    <name evidence="1" type="ORF">FFL34_01025</name>
</gene>
<evidence type="ECO:0000313" key="1">
    <source>
        <dbReference type="EMBL" id="TMN20849.1"/>
    </source>
</evidence>
<proteinExistence type="predicted"/>
<organism evidence="1 2">
    <name type="scientific">Lentibacillus cibarius</name>
    <dbReference type="NCBI Taxonomy" id="2583219"/>
    <lineage>
        <taxon>Bacteria</taxon>
        <taxon>Bacillati</taxon>
        <taxon>Bacillota</taxon>
        <taxon>Bacilli</taxon>
        <taxon>Bacillales</taxon>
        <taxon>Bacillaceae</taxon>
        <taxon>Lentibacillus</taxon>
    </lineage>
</organism>